<dbReference type="AlphaFoldDB" id="A0A914DXN5"/>
<evidence type="ECO:0000313" key="3">
    <source>
        <dbReference type="Proteomes" id="UP000887540"/>
    </source>
</evidence>
<protein>
    <submittedName>
        <fullName evidence="4">C2H2-type domain-containing protein</fullName>
    </submittedName>
</protein>
<feature type="domain" description="C2H2-type" evidence="2">
    <location>
        <begin position="186"/>
        <end position="217"/>
    </location>
</feature>
<keyword evidence="1" id="KW-0862">Zinc</keyword>
<evidence type="ECO:0000259" key="2">
    <source>
        <dbReference type="PROSITE" id="PS50157"/>
    </source>
</evidence>
<evidence type="ECO:0000256" key="1">
    <source>
        <dbReference type="PROSITE-ProRule" id="PRU00042"/>
    </source>
</evidence>
<sequence>MSEAQAGKSVCDRMAAIVKNKLRSYVNNNHDVIDANQFLQGLKEGESLQGFSVYVASIPEDQDIITKAPKTFIPGITTYSEFVFEENMLRVFQFAEIGDGLTFHFNQLKSFENQAEIRTLDFWQYIYPDDNEDIISLPSERRRYWYENKKLRYWMTYEKKTVPLKSSCQREIFEEGEFTQEDPKFYTCPEDLCPRSFESQQELEEHIDSGNHYYEPQRVTLRDRVLNMYSRGLEGFNDLKTMPFITEAVNTYFYEHPIENPSEGFAHYKRKACKKFSQPVTSFLKELFEQGKASNKKLSPRSAAESMRNALNVNGNLLFTPDELLTENQIKSYFSRLAALSRQNSDYDPIKSRKRKVIEAIPESQLCEEDEMINFEDEPSLENDISFFMDTIQAELSEETQVCSETMYSHTRRYLQSFLKPHFHQEL</sequence>
<keyword evidence="1" id="KW-0479">Metal-binding</keyword>
<dbReference type="PROSITE" id="PS00028">
    <property type="entry name" value="ZINC_FINGER_C2H2_1"/>
    <property type="match status" value="1"/>
</dbReference>
<keyword evidence="3" id="KW-1185">Reference proteome</keyword>
<proteinExistence type="predicted"/>
<organism evidence="3 4">
    <name type="scientific">Acrobeloides nanus</name>
    <dbReference type="NCBI Taxonomy" id="290746"/>
    <lineage>
        <taxon>Eukaryota</taxon>
        <taxon>Metazoa</taxon>
        <taxon>Ecdysozoa</taxon>
        <taxon>Nematoda</taxon>
        <taxon>Chromadorea</taxon>
        <taxon>Rhabditida</taxon>
        <taxon>Tylenchina</taxon>
        <taxon>Cephalobomorpha</taxon>
        <taxon>Cephaloboidea</taxon>
        <taxon>Cephalobidae</taxon>
        <taxon>Acrobeloides</taxon>
    </lineage>
</organism>
<accession>A0A914DXN5</accession>
<dbReference type="Proteomes" id="UP000887540">
    <property type="component" value="Unplaced"/>
</dbReference>
<name>A0A914DXN5_9BILA</name>
<dbReference type="PANTHER" id="PTHR33845:SF1">
    <property type="entry name" value="C2H2-TYPE DOMAIN-CONTAINING PROTEIN"/>
    <property type="match status" value="1"/>
</dbReference>
<evidence type="ECO:0000313" key="4">
    <source>
        <dbReference type="WBParaSite" id="ACRNAN_scaffold4224.g26621.t1"/>
    </source>
</evidence>
<dbReference type="PANTHER" id="PTHR33845">
    <property type="entry name" value="C2H2-TYPE DOMAIN-CONTAINING PROTEIN"/>
    <property type="match status" value="1"/>
</dbReference>
<dbReference type="GO" id="GO:0008270">
    <property type="term" value="F:zinc ion binding"/>
    <property type="evidence" value="ECO:0007669"/>
    <property type="project" value="UniProtKB-KW"/>
</dbReference>
<keyword evidence="1" id="KW-0863">Zinc-finger</keyword>
<dbReference type="WBParaSite" id="ACRNAN_scaffold4224.g26621.t1">
    <property type="protein sequence ID" value="ACRNAN_scaffold4224.g26621.t1"/>
    <property type="gene ID" value="ACRNAN_scaffold4224.g26621"/>
</dbReference>
<dbReference type="PROSITE" id="PS50157">
    <property type="entry name" value="ZINC_FINGER_C2H2_2"/>
    <property type="match status" value="1"/>
</dbReference>
<reference evidence="4" key="1">
    <citation type="submission" date="2022-11" db="UniProtKB">
        <authorList>
            <consortium name="WormBaseParasite"/>
        </authorList>
    </citation>
    <scope>IDENTIFICATION</scope>
</reference>
<dbReference type="InterPro" id="IPR013087">
    <property type="entry name" value="Znf_C2H2_type"/>
</dbReference>